<dbReference type="GeneID" id="78276155"/>
<sequence>MANIDGTILRDIIMDHYQYPRNKTLVENDDSYKSKHMASDSCIDDITVQAKVKDGKIEDVRFDGVACAISTASTDIMGELLKGKTILEAQEIIDNYMAMVDEEAYDEELLDEAIAFQNVGKQANRIKCATIGWNGIQEILNDTKKGEEDGQQ</sequence>
<gene>
    <name evidence="2" type="ORF">BO225_09400</name>
</gene>
<reference evidence="2 3" key="1">
    <citation type="submission" date="2016-11" db="EMBL/GenBank/DDBJ databases">
        <title>Description of two novel members of the family Erysipelotrichaceae: Ileibacterium lipovorans gen. nov., sp. nov. and Dubosiella newyorkensis, gen. nov., sp. nov.</title>
        <authorList>
            <person name="Cox L.M."/>
            <person name="Sohn J."/>
            <person name="Tyrrell K.L."/>
            <person name="Citron D.M."/>
            <person name="Lawson P.A."/>
            <person name="Patel N.B."/>
            <person name="Iizumi T."/>
            <person name="Perez-Perez G.I."/>
            <person name="Goldstein E.J."/>
            <person name="Blaser M.J."/>
        </authorList>
    </citation>
    <scope>NUCLEOTIDE SEQUENCE [LARGE SCALE GENOMIC DNA]</scope>
    <source>
        <strain evidence="2 3">NYU-BL-A4</strain>
    </source>
</reference>
<accession>A0A1U7NKQ8</accession>
<evidence type="ECO:0000313" key="3">
    <source>
        <dbReference type="Proteomes" id="UP000186705"/>
    </source>
</evidence>
<dbReference type="Pfam" id="PF01592">
    <property type="entry name" value="NifU_N"/>
    <property type="match status" value="1"/>
</dbReference>
<dbReference type="RefSeq" id="WP_076342004.1">
    <property type="nucleotide sequence ID" value="NZ_CAJTMI010000003.1"/>
</dbReference>
<evidence type="ECO:0000313" key="2">
    <source>
        <dbReference type="EMBL" id="OLU44999.1"/>
    </source>
</evidence>
<dbReference type="SUPFAM" id="SSF82649">
    <property type="entry name" value="SufE/NifU"/>
    <property type="match status" value="1"/>
</dbReference>
<dbReference type="AlphaFoldDB" id="A0A1U7NKQ8"/>
<dbReference type="STRING" id="1862672.BO225_09400"/>
<dbReference type="PANTHER" id="PTHR10093">
    <property type="entry name" value="IRON-SULFUR CLUSTER ASSEMBLY ENZYME NIFU HOMOLOG"/>
    <property type="match status" value="1"/>
</dbReference>
<dbReference type="NCBIfam" id="TIGR01994">
    <property type="entry name" value="SUF_scaf_2"/>
    <property type="match status" value="1"/>
</dbReference>
<dbReference type="CDD" id="cd06664">
    <property type="entry name" value="IscU_like"/>
    <property type="match status" value="1"/>
</dbReference>
<name>A0A1U7NKQ8_9FIRM</name>
<evidence type="ECO:0000259" key="1">
    <source>
        <dbReference type="Pfam" id="PF01592"/>
    </source>
</evidence>
<dbReference type="InterPro" id="IPR002871">
    <property type="entry name" value="NIF_FeS_clus_asmbl_NifU_N"/>
</dbReference>
<dbReference type="GO" id="GO:0051536">
    <property type="term" value="F:iron-sulfur cluster binding"/>
    <property type="evidence" value="ECO:0007669"/>
    <property type="project" value="InterPro"/>
</dbReference>
<feature type="domain" description="NIF system FeS cluster assembly NifU N-terminal" evidence="1">
    <location>
        <begin position="10"/>
        <end position="127"/>
    </location>
</feature>
<dbReference type="Gene3D" id="3.90.1010.10">
    <property type="match status" value="1"/>
</dbReference>
<comment type="caution">
    <text evidence="2">The sequence shown here is derived from an EMBL/GenBank/DDBJ whole genome shotgun (WGS) entry which is preliminary data.</text>
</comment>
<dbReference type="GO" id="GO:0016226">
    <property type="term" value="P:iron-sulfur cluster assembly"/>
    <property type="evidence" value="ECO:0007669"/>
    <property type="project" value="InterPro"/>
</dbReference>
<dbReference type="Proteomes" id="UP000186705">
    <property type="component" value="Unassembled WGS sequence"/>
</dbReference>
<dbReference type="EMBL" id="MPKA01000090">
    <property type="protein sequence ID" value="OLU44999.1"/>
    <property type="molecule type" value="Genomic_DNA"/>
</dbReference>
<dbReference type="OrthoDB" id="9804157at2"/>
<proteinExistence type="predicted"/>
<protein>
    <submittedName>
        <fullName evidence="2">SUF system NifU family Fe-S cluster assembly protein</fullName>
    </submittedName>
</protein>
<dbReference type="GO" id="GO:0005506">
    <property type="term" value="F:iron ion binding"/>
    <property type="evidence" value="ECO:0007669"/>
    <property type="project" value="InterPro"/>
</dbReference>
<organism evidence="2 3">
    <name type="scientific">Dubosiella newyorkensis</name>
    <dbReference type="NCBI Taxonomy" id="1862672"/>
    <lineage>
        <taxon>Bacteria</taxon>
        <taxon>Bacillati</taxon>
        <taxon>Bacillota</taxon>
        <taxon>Erysipelotrichia</taxon>
        <taxon>Erysipelotrichales</taxon>
        <taxon>Erysipelotrichaceae</taxon>
        <taxon>Dubosiella</taxon>
    </lineage>
</organism>
<keyword evidence="3" id="KW-1185">Reference proteome</keyword>